<name>A0A545VBX3_9HYPO</name>
<comment type="caution">
    <text evidence="1">The sequence shown here is derived from an EMBL/GenBank/DDBJ whole genome shotgun (WGS) entry which is preliminary data.</text>
</comment>
<dbReference type="AlphaFoldDB" id="A0A545VBX3"/>
<dbReference type="OrthoDB" id="2951834at2759"/>
<evidence type="ECO:0000313" key="2">
    <source>
        <dbReference type="Proteomes" id="UP000315783"/>
    </source>
</evidence>
<dbReference type="InterPro" id="IPR038883">
    <property type="entry name" value="AN11006-like"/>
</dbReference>
<keyword evidence="2" id="KW-1185">Reference proteome</keyword>
<evidence type="ECO:0000313" key="1">
    <source>
        <dbReference type="EMBL" id="TQV99226.1"/>
    </source>
</evidence>
<sequence>MSAQPSAEAPSSPHTVSFMVLPAEVRIQIYSYLLHLPPISATAGGPPDDDAESRVSAGILRASRLIHAEAAPVLYGGNTFVAHPSLLADFPRLRPWYGPVCAAAVLPRIRRFHLTLRLDCDLPFDRRRAAAAFSGAEELHVRVVRTAFLGAGKDNLGTLEDVRGVQRLTIAGSTTGFESYVDWLARLMQSPSGTKALPLAPVGDDTAAQAIAMT</sequence>
<protein>
    <submittedName>
        <fullName evidence="1">Uncharacterized protein</fullName>
    </submittedName>
</protein>
<reference evidence="1 2" key="1">
    <citation type="journal article" date="2019" name="Appl. Microbiol. Biotechnol.">
        <title>Genome sequence of Isaria javanica and comparative genome analysis insights into family S53 peptidase evolution in fungal entomopathogens.</title>
        <authorList>
            <person name="Lin R."/>
            <person name="Zhang X."/>
            <person name="Xin B."/>
            <person name="Zou M."/>
            <person name="Gao Y."/>
            <person name="Qin F."/>
            <person name="Hu Q."/>
            <person name="Xie B."/>
            <person name="Cheng X."/>
        </authorList>
    </citation>
    <scope>NUCLEOTIDE SEQUENCE [LARGE SCALE GENOMIC DNA]</scope>
    <source>
        <strain evidence="1 2">IJ1G</strain>
    </source>
</reference>
<organism evidence="1 2">
    <name type="scientific">Cordyceps javanica</name>
    <dbReference type="NCBI Taxonomy" id="43265"/>
    <lineage>
        <taxon>Eukaryota</taxon>
        <taxon>Fungi</taxon>
        <taxon>Dikarya</taxon>
        <taxon>Ascomycota</taxon>
        <taxon>Pezizomycotina</taxon>
        <taxon>Sordariomycetes</taxon>
        <taxon>Hypocreomycetidae</taxon>
        <taxon>Hypocreales</taxon>
        <taxon>Cordycipitaceae</taxon>
        <taxon>Cordyceps</taxon>
    </lineage>
</organism>
<dbReference type="PANTHER" id="PTHR42085:SF4">
    <property type="entry name" value="F-BOX DOMAIN-CONTAINING PROTEIN"/>
    <property type="match status" value="1"/>
</dbReference>
<dbReference type="Proteomes" id="UP000315783">
    <property type="component" value="Unassembled WGS sequence"/>
</dbReference>
<proteinExistence type="predicted"/>
<accession>A0A545VBX3</accession>
<gene>
    <name evidence="1" type="ORF">IF1G_01441</name>
</gene>
<dbReference type="EMBL" id="SPUK01000002">
    <property type="protein sequence ID" value="TQV99226.1"/>
    <property type="molecule type" value="Genomic_DNA"/>
</dbReference>
<dbReference type="PANTHER" id="PTHR42085">
    <property type="entry name" value="F-BOX DOMAIN-CONTAINING PROTEIN"/>
    <property type="match status" value="1"/>
</dbReference>